<dbReference type="KEGG" id="vbh:CMV30_09485"/>
<keyword evidence="4" id="KW-1185">Reference proteome</keyword>
<proteinExistence type="predicted"/>
<dbReference type="RefSeq" id="WP_096055801.1">
    <property type="nucleotide sequence ID" value="NZ_CP023344.1"/>
</dbReference>
<evidence type="ECO:0000256" key="1">
    <source>
        <dbReference type="SAM" id="SignalP"/>
    </source>
</evidence>
<dbReference type="OrthoDB" id="194264at2"/>
<feature type="chain" id="PRO_5012900078" description="Lipid/polyisoprenoid-binding YceI-like domain-containing protein" evidence="1">
    <location>
        <begin position="25"/>
        <end position="194"/>
    </location>
</feature>
<dbReference type="SMART" id="SM00867">
    <property type="entry name" value="YceI"/>
    <property type="match status" value="1"/>
</dbReference>
<gene>
    <name evidence="3" type="ORF">CMV30_09485</name>
</gene>
<organism evidence="3 4">
    <name type="scientific">Nibricoccus aquaticus</name>
    <dbReference type="NCBI Taxonomy" id="2576891"/>
    <lineage>
        <taxon>Bacteria</taxon>
        <taxon>Pseudomonadati</taxon>
        <taxon>Verrucomicrobiota</taxon>
        <taxon>Opitutia</taxon>
        <taxon>Opitutales</taxon>
        <taxon>Opitutaceae</taxon>
        <taxon>Nibricoccus</taxon>
    </lineage>
</organism>
<dbReference type="EMBL" id="CP023344">
    <property type="protein sequence ID" value="ATC64169.1"/>
    <property type="molecule type" value="Genomic_DNA"/>
</dbReference>
<evidence type="ECO:0000259" key="2">
    <source>
        <dbReference type="SMART" id="SM00867"/>
    </source>
</evidence>
<dbReference type="InterPro" id="IPR036761">
    <property type="entry name" value="TTHA0802/YceI-like_sf"/>
</dbReference>
<name>A0A290Q670_9BACT</name>
<feature type="signal peptide" evidence="1">
    <location>
        <begin position="1"/>
        <end position="24"/>
    </location>
</feature>
<dbReference type="AlphaFoldDB" id="A0A290Q670"/>
<evidence type="ECO:0000313" key="3">
    <source>
        <dbReference type="EMBL" id="ATC64169.1"/>
    </source>
</evidence>
<dbReference type="InterPro" id="IPR007372">
    <property type="entry name" value="Lipid/polyisoprenoid-bd_YceI"/>
</dbReference>
<feature type="domain" description="Lipid/polyisoprenoid-binding YceI-like" evidence="2">
    <location>
        <begin position="28"/>
        <end position="189"/>
    </location>
</feature>
<reference evidence="3 4" key="1">
    <citation type="submission" date="2017-09" db="EMBL/GenBank/DDBJ databases">
        <title>Complete genome sequence of Verrucomicrobial strain HZ-65, isolated from freshwater.</title>
        <authorList>
            <person name="Choi A."/>
        </authorList>
    </citation>
    <scope>NUCLEOTIDE SEQUENCE [LARGE SCALE GENOMIC DNA]</scope>
    <source>
        <strain evidence="3 4">HZ-65</strain>
    </source>
</reference>
<dbReference type="PANTHER" id="PTHR34406:SF1">
    <property type="entry name" value="PROTEIN YCEI"/>
    <property type="match status" value="1"/>
</dbReference>
<evidence type="ECO:0000313" key="4">
    <source>
        <dbReference type="Proteomes" id="UP000217265"/>
    </source>
</evidence>
<protein>
    <recommendedName>
        <fullName evidence="2">Lipid/polyisoprenoid-binding YceI-like domain-containing protein</fullName>
    </recommendedName>
</protein>
<sequence length="194" mass="21396">MKSPLLPALLAALLLTSFASRAPAAETPLIADKPQSRIEYAVTATMDSFTGKLISYTLDLSSDPATPAKITRAELRFRFADLRSDNAKRDQQMRDWQSTEQFPEALFTLTTLEPAATPGRFTARGQFIFHGMTRDLVFPVSISSSEDGLHVIDGEARIDTRDFGLPIIRKFGLLKVDPVVVVKLHLQARPAPAK</sequence>
<dbReference type="Pfam" id="PF04264">
    <property type="entry name" value="YceI"/>
    <property type="match status" value="1"/>
</dbReference>
<dbReference type="SUPFAM" id="SSF101874">
    <property type="entry name" value="YceI-like"/>
    <property type="match status" value="1"/>
</dbReference>
<dbReference type="PANTHER" id="PTHR34406">
    <property type="entry name" value="PROTEIN YCEI"/>
    <property type="match status" value="1"/>
</dbReference>
<dbReference type="Gene3D" id="2.40.128.110">
    <property type="entry name" value="Lipid/polyisoprenoid-binding, YceI-like"/>
    <property type="match status" value="1"/>
</dbReference>
<accession>A0A290Q670</accession>
<keyword evidence="1" id="KW-0732">Signal</keyword>
<dbReference type="Proteomes" id="UP000217265">
    <property type="component" value="Chromosome"/>
</dbReference>